<dbReference type="SUPFAM" id="SSF51905">
    <property type="entry name" value="FAD/NAD(P)-binding domain"/>
    <property type="match status" value="1"/>
</dbReference>
<dbReference type="Gene3D" id="3.30.70.2450">
    <property type="match status" value="1"/>
</dbReference>
<dbReference type="GO" id="GO:0071949">
    <property type="term" value="F:FAD binding"/>
    <property type="evidence" value="ECO:0007669"/>
    <property type="project" value="InterPro"/>
</dbReference>
<dbReference type="PANTHER" id="PTHR43004:SF19">
    <property type="entry name" value="BINDING MONOOXYGENASE, PUTATIVE (JCVI)-RELATED"/>
    <property type="match status" value="1"/>
</dbReference>
<evidence type="ECO:0000313" key="5">
    <source>
        <dbReference type="EMBL" id="AFU02963.1"/>
    </source>
</evidence>
<dbReference type="InterPro" id="IPR036188">
    <property type="entry name" value="FAD/NAD-bd_sf"/>
</dbReference>
<sequence length="169" mass="18131">MLWIGQFDVEHALRERFRELGGAVEYATEAVGLVQDSDRVTVTVRAAAGARTITARYVVGTDGGKSTTRHLIGLPLEGETREEERWYLGDVTVDGLPRDRTHVWTSSAGKLNLTPVTAPRTSPACTAPAALSTCSTSPVVRSGPCWPSTSTRRPRIPALEHIAPPGGCP</sequence>
<keyword evidence="6" id="KW-1185">Reference proteome</keyword>
<dbReference type="STRING" id="1133849.O3I_025060"/>
<feature type="domain" description="FAD-binding" evidence="4">
    <location>
        <begin position="2"/>
        <end position="98"/>
    </location>
</feature>
<evidence type="ECO:0000256" key="3">
    <source>
        <dbReference type="ARBA" id="ARBA00022827"/>
    </source>
</evidence>
<dbReference type="RefSeq" id="WP_014985818.1">
    <property type="nucleotide sequence ID" value="NC_018681.1"/>
</dbReference>
<dbReference type="Gene3D" id="3.50.50.60">
    <property type="entry name" value="FAD/NAD(P)-binding domain"/>
    <property type="match status" value="1"/>
</dbReference>
<protein>
    <submittedName>
        <fullName evidence="5">FAD-binding monooxygenase protein</fullName>
    </submittedName>
</protein>
<organism evidence="5 6">
    <name type="scientific">Nocardia brasiliensis (strain ATCC 700358 / HUJEG-1)</name>
    <dbReference type="NCBI Taxonomy" id="1133849"/>
    <lineage>
        <taxon>Bacteria</taxon>
        <taxon>Bacillati</taxon>
        <taxon>Actinomycetota</taxon>
        <taxon>Actinomycetes</taxon>
        <taxon>Mycobacteriales</taxon>
        <taxon>Nocardiaceae</taxon>
        <taxon>Nocardia</taxon>
    </lineage>
</organism>
<dbReference type="Proteomes" id="UP000006304">
    <property type="component" value="Chromosome"/>
</dbReference>
<dbReference type="eggNOG" id="COG0654">
    <property type="taxonomic scope" value="Bacteria"/>
</dbReference>
<dbReference type="HOGENOM" id="CLU_1576858_0_0_11"/>
<keyword evidence="2" id="KW-0285">Flavoprotein</keyword>
<comment type="cofactor">
    <cofactor evidence="1">
        <name>FAD</name>
        <dbReference type="ChEBI" id="CHEBI:57692"/>
    </cofactor>
</comment>
<evidence type="ECO:0000256" key="2">
    <source>
        <dbReference type="ARBA" id="ARBA00022630"/>
    </source>
</evidence>
<gene>
    <name evidence="5" type="ORF">O3I_025060</name>
</gene>
<keyword evidence="3" id="KW-0274">FAD</keyword>
<dbReference type="InterPro" id="IPR050641">
    <property type="entry name" value="RIFMO-like"/>
</dbReference>
<proteinExistence type="predicted"/>
<reference evidence="5 6" key="1">
    <citation type="journal article" date="2012" name="J. Bacteriol.">
        <title>Complete genome sequence of Nocardia brasiliensis HUJEG-1.</title>
        <authorList>
            <person name="Vera-Cabrera L."/>
            <person name="Ortiz-Lopez R."/>
            <person name="Elizondo-Gonzalez R."/>
            <person name="Perez-Maya A.A."/>
            <person name="Ocampo-Candiani J."/>
        </authorList>
    </citation>
    <scope>NUCLEOTIDE SEQUENCE [LARGE SCALE GENOMIC DNA]</scope>
    <source>
        <strain evidence="6">ATCC 700358</strain>
    </source>
</reference>
<dbReference type="InterPro" id="IPR002938">
    <property type="entry name" value="FAD-bd"/>
</dbReference>
<dbReference type="KEGG" id="nbr:O3I_025060"/>
<evidence type="ECO:0000259" key="4">
    <source>
        <dbReference type="Pfam" id="PF01494"/>
    </source>
</evidence>
<dbReference type="AlphaFoldDB" id="K0ET29"/>
<dbReference type="PANTHER" id="PTHR43004">
    <property type="entry name" value="TRK SYSTEM POTASSIUM UPTAKE PROTEIN"/>
    <property type="match status" value="1"/>
</dbReference>
<keyword evidence="5" id="KW-0560">Oxidoreductase</keyword>
<accession>K0ET29</accession>
<keyword evidence="5" id="KW-0503">Monooxygenase</keyword>
<evidence type="ECO:0000256" key="1">
    <source>
        <dbReference type="ARBA" id="ARBA00001974"/>
    </source>
</evidence>
<name>K0ET29_NOCB7</name>
<dbReference type="EMBL" id="CP003876">
    <property type="protein sequence ID" value="AFU02963.1"/>
    <property type="molecule type" value="Genomic_DNA"/>
</dbReference>
<dbReference type="Pfam" id="PF01494">
    <property type="entry name" value="FAD_binding_3"/>
    <property type="match status" value="1"/>
</dbReference>
<evidence type="ECO:0000313" key="6">
    <source>
        <dbReference type="Proteomes" id="UP000006304"/>
    </source>
</evidence>
<dbReference type="GO" id="GO:0016709">
    <property type="term" value="F:oxidoreductase activity, acting on paired donors, with incorporation or reduction of molecular oxygen, NAD(P)H as one donor, and incorporation of one atom of oxygen"/>
    <property type="evidence" value="ECO:0007669"/>
    <property type="project" value="UniProtKB-ARBA"/>
</dbReference>